<dbReference type="AlphaFoldDB" id="A0A0H4WZK4"/>
<proteinExistence type="predicted"/>
<evidence type="ECO:0000259" key="1">
    <source>
        <dbReference type="Pfam" id="PF21926"/>
    </source>
</evidence>
<evidence type="ECO:0000313" key="3">
    <source>
        <dbReference type="Proteomes" id="UP000009026"/>
    </source>
</evidence>
<dbReference type="PATRIC" id="fig|1297742.4.peg.3749"/>
<evidence type="ECO:0000313" key="2">
    <source>
        <dbReference type="EMBL" id="AKQ66800.1"/>
    </source>
</evidence>
<dbReference type="Pfam" id="PF21926">
    <property type="entry name" value="FeeM"/>
    <property type="match status" value="1"/>
</dbReference>
<accession>A0A0H4WZK4</accession>
<protein>
    <recommendedName>
        <fullName evidence="1">N-acyl amino acid synthase FeeM catalytic core domain-containing protein</fullName>
    </recommendedName>
</protein>
<dbReference type="RefSeq" id="WP_002637440.1">
    <property type="nucleotide sequence ID" value="NZ_CP012109.1"/>
</dbReference>
<dbReference type="SUPFAM" id="SSF55729">
    <property type="entry name" value="Acyl-CoA N-acyltransferases (Nat)"/>
    <property type="match status" value="1"/>
</dbReference>
<dbReference type="InterPro" id="IPR016181">
    <property type="entry name" value="Acyl_CoA_acyltransferase"/>
</dbReference>
<reference evidence="2 3" key="1">
    <citation type="journal article" date="2016" name="PLoS ONE">
        <title>Complete Genome Sequence and Comparative Genomics of a Novel Myxobacterium Myxococcus hansupus.</title>
        <authorList>
            <person name="Sharma G."/>
            <person name="Narwani T."/>
            <person name="Subramanian S."/>
        </authorList>
    </citation>
    <scope>NUCLEOTIDE SEQUENCE [LARGE SCALE GENOMIC DNA]</scope>
    <source>
        <strain evidence="3">mixupus</strain>
    </source>
</reference>
<dbReference type="Proteomes" id="UP000009026">
    <property type="component" value="Chromosome"/>
</dbReference>
<dbReference type="InterPro" id="IPR054597">
    <property type="entry name" value="FeeM_cat"/>
</dbReference>
<name>A0A0H4WZK4_9BACT</name>
<dbReference type="eggNOG" id="COG3176">
    <property type="taxonomic scope" value="Bacteria"/>
</dbReference>
<dbReference type="EMBL" id="CP012109">
    <property type="protein sequence ID" value="AKQ66800.1"/>
    <property type="molecule type" value="Genomic_DNA"/>
</dbReference>
<organism evidence="2 3">
    <name type="scientific">Pseudomyxococcus hansupus</name>
    <dbReference type="NCBI Taxonomy" id="1297742"/>
    <lineage>
        <taxon>Bacteria</taxon>
        <taxon>Pseudomonadati</taxon>
        <taxon>Myxococcota</taxon>
        <taxon>Myxococcia</taxon>
        <taxon>Myxococcales</taxon>
        <taxon>Cystobacterineae</taxon>
        <taxon>Myxococcaceae</taxon>
        <taxon>Pseudomyxococcus</taxon>
    </lineage>
</organism>
<dbReference type="Gene3D" id="3.40.630.30">
    <property type="match status" value="1"/>
</dbReference>
<dbReference type="KEGG" id="mym:A176_003712"/>
<gene>
    <name evidence="2" type="ORF">A176_003712</name>
</gene>
<keyword evidence="3" id="KW-1185">Reference proteome</keyword>
<feature type="domain" description="N-acyl amino acid synthase FeeM catalytic core" evidence="1">
    <location>
        <begin position="45"/>
        <end position="151"/>
    </location>
</feature>
<dbReference type="OrthoDB" id="8438599at2"/>
<sequence length="272" mass="30511">MTCRHLRWSWRVASTQRELDDVARIRWAVFGGELGLLSEQSALTRREVTCVDTLDTTVHVLVYAGDEPVATMRVALPNAEVAANLGGKVGLEMEQRVDLSGLLQPGRVFAEPSRFCVLPKWRRSEAVTWLQAGMFAESRRRGVTHWIASANLETDSPVDAHLSWQVAARRGWVSPHWRVAVSDPQQAPVQSRSPYYTPEERAQAARGLLDALRLPRAPALFARTMGARFIAEPLYDTYFQWFTLPLVMALDEVPAESVTRFRTLEQGLSLAA</sequence>